<reference evidence="5 6" key="1">
    <citation type="submission" date="2023-04" db="EMBL/GenBank/DDBJ databases">
        <title>Luteimonas sp. M1R5S18.</title>
        <authorList>
            <person name="Sun J.-Q."/>
        </authorList>
    </citation>
    <scope>NUCLEOTIDE SEQUENCE [LARGE SCALE GENOMIC DNA]</scope>
    <source>
        <strain evidence="5 6">M1R5S18</strain>
    </source>
</reference>
<evidence type="ECO:0000256" key="4">
    <source>
        <dbReference type="SAM" id="MobiDB-lite"/>
    </source>
</evidence>
<keyword evidence="3" id="KW-0378">Hydrolase</keyword>
<feature type="compositionally biased region" description="Basic and acidic residues" evidence="4">
    <location>
        <begin position="298"/>
        <end position="327"/>
    </location>
</feature>
<evidence type="ECO:0000256" key="2">
    <source>
        <dbReference type="ARBA" id="ARBA00022638"/>
    </source>
</evidence>
<sequence length="406" mass="44873">MDVRELERAEYERKLRTVIAGTEGLHAQVQDVGDGRATIGWGYTLNRNNNVEIWTRSGIELTPAQRATLERVDQAPRGDKTRIGLGFDRTLTEAESDRLFVASLQEYEGPAISAGLPLSDERVALVSVTYNRGVGALRNHPVVDALRDQDRAEAWYQLRYNCWGSNEDVEGGLRKRRFAESEILGLYDDPANVGVREAADVYAMYRTHRLDIDRVERAFGVATDGTRARPDRIAQANRDYPEIVAEYGNVRTLEDSLAPARTVLLEHLRERYPGQAQAFTTDAFDAGEIDLQRFAVDVDGRTRDGEPPARHPADRTGGHAGTAERHGAAGPDAGRFADPDLNRLASALAAGDAAAADRMLMGLLDAPRGVEFLESGRQRLESQESPDRELQQSRPGDEAREALARV</sequence>
<dbReference type="InterPro" id="IPR023346">
    <property type="entry name" value="Lysozyme-like_dom_sf"/>
</dbReference>
<name>A0ABT6JGV7_9GAMM</name>
<comment type="catalytic activity">
    <reaction evidence="3">
        <text>Hydrolysis of (1-&gt;4)-beta-linkages between N-acetylmuramic acid and N-acetyl-D-glucosamine residues in a peptidoglycan and between N-acetyl-D-glucosamine residues in chitodextrins.</text>
        <dbReference type="EC" id="3.2.1.17"/>
    </reaction>
</comment>
<accession>A0ABT6JGV7</accession>
<dbReference type="Gene3D" id="1.10.530.40">
    <property type="match status" value="1"/>
</dbReference>
<dbReference type="Proteomes" id="UP001156831">
    <property type="component" value="Unassembled WGS sequence"/>
</dbReference>
<evidence type="ECO:0000256" key="1">
    <source>
        <dbReference type="ARBA" id="ARBA00022529"/>
    </source>
</evidence>
<keyword evidence="1 3" id="KW-0929">Antimicrobial</keyword>
<dbReference type="InterPro" id="IPR002196">
    <property type="entry name" value="Glyco_hydro_24"/>
</dbReference>
<keyword evidence="3" id="KW-0326">Glycosidase</keyword>
<feature type="region of interest" description="Disordered" evidence="4">
    <location>
        <begin position="377"/>
        <end position="406"/>
    </location>
</feature>
<evidence type="ECO:0000313" key="6">
    <source>
        <dbReference type="Proteomes" id="UP001156831"/>
    </source>
</evidence>
<keyword evidence="2 3" id="KW-0081">Bacteriolytic enzyme</keyword>
<dbReference type="Pfam" id="PF00959">
    <property type="entry name" value="Phage_lysozyme"/>
    <property type="match status" value="1"/>
</dbReference>
<feature type="region of interest" description="Disordered" evidence="4">
    <location>
        <begin position="298"/>
        <end position="336"/>
    </location>
</feature>
<dbReference type="EC" id="3.2.1.17" evidence="3"/>
<keyword evidence="6" id="KW-1185">Reference proteome</keyword>
<dbReference type="RefSeq" id="WP_280599337.1">
    <property type="nucleotide sequence ID" value="NZ_JARXRN010000016.1"/>
</dbReference>
<dbReference type="EMBL" id="JARXRN010000016">
    <property type="protein sequence ID" value="MDH5829266.1"/>
    <property type="molecule type" value="Genomic_DNA"/>
</dbReference>
<dbReference type="InterPro" id="IPR023347">
    <property type="entry name" value="Lysozyme_dom_sf"/>
</dbReference>
<protein>
    <recommendedName>
        <fullName evidence="3">Lysozyme</fullName>
        <ecNumber evidence="3">3.2.1.17</ecNumber>
    </recommendedName>
</protein>
<comment type="similarity">
    <text evidence="3">Belongs to the glycosyl hydrolase 24 family.</text>
</comment>
<proteinExistence type="inferred from homology"/>
<gene>
    <name evidence="5" type="ORF">QFW80_01860</name>
</gene>
<dbReference type="SUPFAM" id="SSF53955">
    <property type="entry name" value="Lysozyme-like"/>
    <property type="match status" value="1"/>
</dbReference>
<comment type="caution">
    <text evidence="5">The sequence shown here is derived from an EMBL/GenBank/DDBJ whole genome shotgun (WGS) entry which is preliminary data.</text>
</comment>
<organism evidence="5 6">
    <name type="scientific">Luteimonas rhizosphaericola</name>
    <dbReference type="NCBI Taxonomy" id="3042024"/>
    <lineage>
        <taxon>Bacteria</taxon>
        <taxon>Pseudomonadati</taxon>
        <taxon>Pseudomonadota</taxon>
        <taxon>Gammaproteobacteria</taxon>
        <taxon>Lysobacterales</taxon>
        <taxon>Lysobacteraceae</taxon>
        <taxon>Luteimonas</taxon>
    </lineage>
</organism>
<evidence type="ECO:0000313" key="5">
    <source>
        <dbReference type="EMBL" id="MDH5829266.1"/>
    </source>
</evidence>
<evidence type="ECO:0000256" key="3">
    <source>
        <dbReference type="RuleBase" id="RU003788"/>
    </source>
</evidence>